<evidence type="ECO:0000256" key="1">
    <source>
        <dbReference type="ARBA" id="ARBA00022737"/>
    </source>
</evidence>
<dbReference type="PANTHER" id="PTHR24123">
    <property type="entry name" value="ANKYRIN REPEAT-CONTAINING"/>
    <property type="match status" value="1"/>
</dbReference>
<reference evidence="4 5" key="1">
    <citation type="submission" date="2020-08" db="EMBL/GenBank/DDBJ databases">
        <title>Plant Genome Project.</title>
        <authorList>
            <person name="Zhang R.-G."/>
        </authorList>
    </citation>
    <scope>NUCLEOTIDE SEQUENCE [LARGE SCALE GENOMIC DNA]</scope>
    <source>
        <tissue evidence="4">Rhizome</tissue>
    </source>
</reference>
<feature type="repeat" description="ANK" evidence="3">
    <location>
        <begin position="445"/>
        <end position="477"/>
    </location>
</feature>
<proteinExistence type="predicted"/>
<dbReference type="Pfam" id="PF13606">
    <property type="entry name" value="Ank_3"/>
    <property type="match status" value="1"/>
</dbReference>
<dbReference type="SMART" id="SM00248">
    <property type="entry name" value="ANK"/>
    <property type="match status" value="10"/>
</dbReference>
<dbReference type="PROSITE" id="PS50088">
    <property type="entry name" value="ANK_REPEAT"/>
    <property type="match status" value="3"/>
</dbReference>
<protein>
    <submittedName>
        <fullName evidence="4">Uncharacterized protein</fullName>
    </submittedName>
</protein>
<comment type="caution">
    <text evidence="4">The sequence shown here is derived from an EMBL/GenBank/DDBJ whole genome shotgun (WGS) entry which is preliminary data.</text>
</comment>
<dbReference type="Pfam" id="PF12796">
    <property type="entry name" value="Ank_2"/>
    <property type="match status" value="2"/>
</dbReference>
<evidence type="ECO:0000313" key="5">
    <source>
        <dbReference type="Proteomes" id="UP000734854"/>
    </source>
</evidence>
<dbReference type="InterPro" id="IPR036770">
    <property type="entry name" value="Ankyrin_rpt-contain_sf"/>
</dbReference>
<evidence type="ECO:0000256" key="3">
    <source>
        <dbReference type="PROSITE-ProRule" id="PRU00023"/>
    </source>
</evidence>
<dbReference type="PROSITE" id="PS50297">
    <property type="entry name" value="ANK_REP_REGION"/>
    <property type="match status" value="2"/>
</dbReference>
<dbReference type="SUPFAM" id="SSF48403">
    <property type="entry name" value="Ankyrin repeat"/>
    <property type="match status" value="2"/>
</dbReference>
<dbReference type="Proteomes" id="UP000734854">
    <property type="component" value="Unassembled WGS sequence"/>
</dbReference>
<evidence type="ECO:0000313" key="4">
    <source>
        <dbReference type="EMBL" id="KAG6476687.1"/>
    </source>
</evidence>
<dbReference type="PANTHER" id="PTHR24123:SF139">
    <property type="entry name" value="ANKYRIN"/>
    <property type="match status" value="1"/>
</dbReference>
<dbReference type="InterPro" id="IPR051165">
    <property type="entry name" value="Multifunctional_ANK_Repeat"/>
</dbReference>
<gene>
    <name evidence="4" type="ORF">ZIOFF_065933</name>
</gene>
<keyword evidence="1" id="KW-0677">Repeat</keyword>
<dbReference type="AlphaFoldDB" id="A0A8J5KHH0"/>
<name>A0A8J5KHH0_ZINOF</name>
<organism evidence="4 5">
    <name type="scientific">Zingiber officinale</name>
    <name type="common">Ginger</name>
    <name type="synonym">Amomum zingiber</name>
    <dbReference type="NCBI Taxonomy" id="94328"/>
    <lineage>
        <taxon>Eukaryota</taxon>
        <taxon>Viridiplantae</taxon>
        <taxon>Streptophyta</taxon>
        <taxon>Embryophyta</taxon>
        <taxon>Tracheophyta</taxon>
        <taxon>Spermatophyta</taxon>
        <taxon>Magnoliopsida</taxon>
        <taxon>Liliopsida</taxon>
        <taxon>Zingiberales</taxon>
        <taxon>Zingiberaceae</taxon>
        <taxon>Zingiber</taxon>
    </lineage>
</organism>
<feature type="repeat" description="ANK" evidence="3">
    <location>
        <begin position="648"/>
        <end position="680"/>
    </location>
</feature>
<keyword evidence="2 3" id="KW-0040">ANK repeat</keyword>
<dbReference type="InterPro" id="IPR002110">
    <property type="entry name" value="Ankyrin_rpt"/>
</dbReference>
<keyword evidence="5" id="KW-1185">Reference proteome</keyword>
<evidence type="ECO:0000256" key="2">
    <source>
        <dbReference type="ARBA" id="ARBA00023043"/>
    </source>
</evidence>
<dbReference type="EMBL" id="JACMSC010000018">
    <property type="protein sequence ID" value="KAG6476687.1"/>
    <property type="molecule type" value="Genomic_DNA"/>
</dbReference>
<accession>A0A8J5KHH0</accession>
<feature type="repeat" description="ANK" evidence="3">
    <location>
        <begin position="549"/>
        <end position="581"/>
    </location>
</feature>
<dbReference type="Gene3D" id="1.25.40.20">
    <property type="entry name" value="Ankyrin repeat-containing domain"/>
    <property type="match status" value="5"/>
</dbReference>
<sequence length="1217" mass="132796">MTALAPRSLAGCGSRSLASAMRLAAARQQGIPEADYGAAVSQRLVEAVRRGDSRAAEECLADSAVDVNHAGAVCLRTRRVAVALREEAAHEVRVEYEELRTDASALFVAAHAGDLPLVRRLLVWIWRRLIDKLRWGQEGEAELRRAVRPRTPAALYFRAARQLFDLETPEEKGADVNQKLFGGHAITAATREGRAEVVEVLLKAGASQPACEEAVVEASLHGRARLVELLMRSDLVRPQVAVHALVSAASRGYADVVDSLLKCGVDVNATSRVLLRSLKPSLHTNVDCSALFAAVVSRQVAVVRRLLQAGVRKEAKVRLGAWSWDAATGEEVRVGAGLSEPYDAAWCAVEYFEVTGSILRMLLQHHFPVNGAHHGRTLLHHAILCANPGAVDALLTLGADRELPVKAGRDVEFQPIHLAARFGVAAVLRVLVDKAGCDLNSRTGTGETALMLCARHQRDDCLRILLSAGADLGLRSFSDDSATSAAASSNWSIGFRDVILGVIRTGAVLWSSNPAVFSSITFAAHHGDVASLEVLLRRPEINIDEQDGIADSPVMITVKEGHVEAFRRLVFAGADMNLRNKDGETAIDLLRSKENRELFEQALLEFTLERGETGHFHALHFVARRGDMAAVRLLTKRRGCDVNALDGEGYTPLMLAAREGHGGTCEALILAGAECRLATRRGETALSLARLNAKLGKDAEVVILDELARATVTGGGRVKKHTKGGKGAPHGKELRMVAAAGVLRWGSGRRRNIMCGEAAVGGSAVFRRNRKAKGVAVDEPGLFRVVTAATGKKKREVHFVCEEGGEEEAELWVRGIRLMTTAALGKLPSSAVNSSIVPCLLFVVSIACCPMSDVSMRGNTRPHAWKPSNRIEHELKHPLVLTVRILQLGFGSLSKFAFGLKCTRCPLFTMGKKKKRLKYSPLSQARELQFASYEEQRFSHIEAVNLATNDFHEVDKEYEMDSPIGEVFQSVKDAFADHASNTKSGAEVDEQGSKVKEVAGKTTNVKEATSAEGVMSDPILVARDSDNQKDGLPEVVPPTQPAQEVQKKKTWASLFRNNRKPTSDVSLEQYEAKGERLSIDFDDIDDIEDALDFCLVGCFMGLCQGVFPSMKMVGLFQLGYKSMVYHRIVGHRRERLEYAHLLVEVLVIGDRIYEIPITLPTGVQLDLRIVYEMVPEYYETYHDEVDAQYVHHEDAANAEELSTIPEVSSSKEASSSS</sequence>